<organism evidence="1 2">
    <name type="scientific">Sinomicrobium weinanense</name>
    <dbReference type="NCBI Taxonomy" id="2842200"/>
    <lineage>
        <taxon>Bacteria</taxon>
        <taxon>Pseudomonadati</taxon>
        <taxon>Bacteroidota</taxon>
        <taxon>Flavobacteriia</taxon>
        <taxon>Flavobacteriales</taxon>
        <taxon>Flavobacteriaceae</taxon>
        <taxon>Sinomicrobium</taxon>
    </lineage>
</organism>
<dbReference type="Proteomes" id="UP000653730">
    <property type="component" value="Unassembled WGS sequence"/>
</dbReference>
<dbReference type="EMBL" id="JACVDC010000094">
    <property type="protein sequence ID" value="MBC9798189.1"/>
    <property type="molecule type" value="Genomic_DNA"/>
</dbReference>
<dbReference type="RefSeq" id="WP_187967313.1">
    <property type="nucleotide sequence ID" value="NZ_JACVDC010000094.1"/>
</dbReference>
<evidence type="ECO:0000313" key="2">
    <source>
        <dbReference type="Proteomes" id="UP000653730"/>
    </source>
</evidence>
<keyword evidence="2" id="KW-1185">Reference proteome</keyword>
<gene>
    <name evidence="1" type="ORF">IBL28_19625</name>
</gene>
<dbReference type="AlphaFoldDB" id="A0A926Q4P1"/>
<evidence type="ECO:0000313" key="1">
    <source>
        <dbReference type="EMBL" id="MBC9798189.1"/>
    </source>
</evidence>
<comment type="caution">
    <text evidence="1">The sequence shown here is derived from an EMBL/GenBank/DDBJ whole genome shotgun (WGS) entry which is preliminary data.</text>
</comment>
<sequence length="151" mass="16956">MAKKILKHKRNCFYLVIFLLFFSCNTPCNVDRIEVSELLLIKSEENAYHYCTLLKASMEGDENAIRELSVLDFSDSAGYDHGAVLVDLIGIIGEKEFINAIAAVDKKERKKIEAYIEVGLMYGGNPDLEEKPVEEAFPGLYAFLKNGSVPE</sequence>
<proteinExistence type="predicted"/>
<dbReference type="PROSITE" id="PS51257">
    <property type="entry name" value="PROKAR_LIPOPROTEIN"/>
    <property type="match status" value="1"/>
</dbReference>
<protein>
    <submittedName>
        <fullName evidence="1">Uncharacterized protein</fullName>
    </submittedName>
</protein>
<accession>A0A926Q4P1</accession>
<name>A0A926Q4P1_9FLAO</name>
<reference evidence="1 2" key="1">
    <citation type="submission" date="2020-09" db="EMBL/GenBank/DDBJ databases">
        <title>Sinomicrobium weinanense sp. nov., a halophilic bacteria isolated from saline-alkali soil.</title>
        <authorList>
            <person name="Wu P."/>
            <person name="Ren H."/>
            <person name="Mei Y."/>
            <person name="Liang Y."/>
            <person name="Chen Z."/>
        </authorList>
    </citation>
    <scope>NUCLEOTIDE SEQUENCE [LARGE SCALE GENOMIC DNA]</scope>
    <source>
        <strain evidence="1 2">FJxs</strain>
    </source>
</reference>